<organism evidence="3">
    <name type="scientific">Onchocerca flexuosa</name>
    <dbReference type="NCBI Taxonomy" id="387005"/>
    <lineage>
        <taxon>Eukaryota</taxon>
        <taxon>Metazoa</taxon>
        <taxon>Ecdysozoa</taxon>
        <taxon>Nematoda</taxon>
        <taxon>Chromadorea</taxon>
        <taxon>Rhabditida</taxon>
        <taxon>Spirurina</taxon>
        <taxon>Spiruromorpha</taxon>
        <taxon>Filarioidea</taxon>
        <taxon>Onchocercidae</taxon>
        <taxon>Onchocerca</taxon>
    </lineage>
</organism>
<reference evidence="1 2" key="2">
    <citation type="submission" date="2018-11" db="EMBL/GenBank/DDBJ databases">
        <authorList>
            <consortium name="Pathogen Informatics"/>
        </authorList>
    </citation>
    <scope>NUCLEOTIDE SEQUENCE [LARGE SCALE GENOMIC DNA]</scope>
</reference>
<sequence>MDEERDDSLIVDFLDRDGAVEILRDVRRMK</sequence>
<dbReference type="Proteomes" id="UP000267606">
    <property type="component" value="Unassembled WGS sequence"/>
</dbReference>
<accession>A0A183HM93</accession>
<evidence type="ECO:0000313" key="1">
    <source>
        <dbReference type="EMBL" id="VDO56482.1"/>
    </source>
</evidence>
<protein>
    <submittedName>
        <fullName evidence="3">Transcriptional regulator</fullName>
    </submittedName>
</protein>
<dbReference type="EMBL" id="UZAJ01009877">
    <property type="protein sequence ID" value="VDO56482.1"/>
    <property type="molecule type" value="Genomic_DNA"/>
</dbReference>
<gene>
    <name evidence="1" type="ORF">OFLC_LOCUS8605</name>
</gene>
<evidence type="ECO:0000313" key="3">
    <source>
        <dbReference type="WBParaSite" id="OFLC_0000860401-mRNA-1"/>
    </source>
</evidence>
<proteinExistence type="predicted"/>
<name>A0A183HM93_9BILA</name>
<reference evidence="3" key="1">
    <citation type="submission" date="2016-06" db="UniProtKB">
        <authorList>
            <consortium name="WormBaseParasite"/>
        </authorList>
    </citation>
    <scope>IDENTIFICATION</scope>
</reference>
<dbReference type="WBParaSite" id="OFLC_0000860401-mRNA-1">
    <property type="protein sequence ID" value="OFLC_0000860401-mRNA-1"/>
    <property type="gene ID" value="OFLC_0000860401"/>
</dbReference>
<evidence type="ECO:0000313" key="2">
    <source>
        <dbReference type="Proteomes" id="UP000267606"/>
    </source>
</evidence>
<keyword evidence="2" id="KW-1185">Reference proteome</keyword>
<dbReference type="AlphaFoldDB" id="A0A183HM93"/>